<sequence>MNNENLKNDKDLNEDIPKELIDIVSKVLLFVENIDERRNKKE</sequence>
<dbReference type="Proteomes" id="UP001222800">
    <property type="component" value="Chromosome"/>
</dbReference>
<protein>
    <submittedName>
        <fullName evidence="1">Uncharacterized protein</fullName>
    </submittedName>
</protein>
<organism evidence="1 2">
    <name type="scientific">Tepidibacter hydrothermalis</name>
    <dbReference type="NCBI Taxonomy" id="3036126"/>
    <lineage>
        <taxon>Bacteria</taxon>
        <taxon>Bacillati</taxon>
        <taxon>Bacillota</taxon>
        <taxon>Clostridia</taxon>
        <taxon>Peptostreptococcales</taxon>
        <taxon>Peptostreptococcaceae</taxon>
        <taxon>Tepidibacter</taxon>
    </lineage>
</organism>
<evidence type="ECO:0000313" key="1">
    <source>
        <dbReference type="EMBL" id="WFD10020.1"/>
    </source>
</evidence>
<dbReference type="EMBL" id="CP120733">
    <property type="protein sequence ID" value="WFD10020.1"/>
    <property type="molecule type" value="Genomic_DNA"/>
</dbReference>
<gene>
    <name evidence="1" type="ORF">P4S50_16840</name>
</gene>
<reference evidence="1 2" key="1">
    <citation type="submission" date="2023-03" db="EMBL/GenBank/DDBJ databases">
        <title>Complete genome sequence of Tepidibacter sp. SWIR-1, isolated from a deep-sea hydrothermal vent.</title>
        <authorList>
            <person name="Li X."/>
        </authorList>
    </citation>
    <scope>NUCLEOTIDE SEQUENCE [LARGE SCALE GENOMIC DNA]</scope>
    <source>
        <strain evidence="1 2">SWIR-1</strain>
    </source>
</reference>
<dbReference type="RefSeq" id="WP_277731998.1">
    <property type="nucleotide sequence ID" value="NZ_CP120733.1"/>
</dbReference>
<proteinExistence type="predicted"/>
<evidence type="ECO:0000313" key="2">
    <source>
        <dbReference type="Proteomes" id="UP001222800"/>
    </source>
</evidence>
<accession>A0ABY8EGN7</accession>
<name>A0ABY8EGN7_9FIRM</name>
<keyword evidence="2" id="KW-1185">Reference proteome</keyword>